<accession>A0AAV1UP94</accession>
<evidence type="ECO:0000313" key="1">
    <source>
        <dbReference type="EMBL" id="CAK7935205.1"/>
    </source>
</evidence>
<organism evidence="1 2">
    <name type="scientific">Peronospora matthiolae</name>
    <dbReference type="NCBI Taxonomy" id="2874970"/>
    <lineage>
        <taxon>Eukaryota</taxon>
        <taxon>Sar</taxon>
        <taxon>Stramenopiles</taxon>
        <taxon>Oomycota</taxon>
        <taxon>Peronosporomycetes</taxon>
        <taxon>Peronosporales</taxon>
        <taxon>Peronosporaceae</taxon>
        <taxon>Peronospora</taxon>
    </lineage>
</organism>
<protein>
    <submittedName>
        <fullName evidence="1">Uncharacterized protein</fullName>
    </submittedName>
</protein>
<proteinExistence type="predicted"/>
<dbReference type="Proteomes" id="UP001162060">
    <property type="component" value="Unassembled WGS sequence"/>
</dbReference>
<name>A0AAV1UP94_9STRA</name>
<dbReference type="AlphaFoldDB" id="A0AAV1UP94"/>
<reference evidence="1" key="1">
    <citation type="submission" date="2024-01" db="EMBL/GenBank/DDBJ databases">
        <authorList>
            <person name="Webb A."/>
        </authorList>
    </citation>
    <scope>NUCLEOTIDE SEQUENCE</scope>
    <source>
        <strain evidence="1">Pm1</strain>
    </source>
</reference>
<sequence length="48" mass="5429">MNLKPVKPSLSSEVICGEDPIYHHDICGMLDDLRENCKMIAPEDDCPR</sequence>
<comment type="caution">
    <text evidence="1">The sequence shown here is derived from an EMBL/GenBank/DDBJ whole genome shotgun (WGS) entry which is preliminary data.</text>
</comment>
<evidence type="ECO:0000313" key="2">
    <source>
        <dbReference type="Proteomes" id="UP001162060"/>
    </source>
</evidence>
<dbReference type="EMBL" id="CAKLBY020000221">
    <property type="protein sequence ID" value="CAK7935205.1"/>
    <property type="molecule type" value="Genomic_DNA"/>
</dbReference>
<gene>
    <name evidence="1" type="ORF">PM001_LOCUS20355</name>
</gene>